<dbReference type="Pfam" id="PF02171">
    <property type="entry name" value="Piwi"/>
    <property type="match status" value="1"/>
</dbReference>
<name>A0A3R7WQK3_APHAT</name>
<dbReference type="SMART" id="SM01163">
    <property type="entry name" value="DUF1785"/>
    <property type="match status" value="1"/>
</dbReference>
<sequence length="1029" mass="113166">MAFSVCVLCGQNPYLSLCEPKKTPSRSKGRGREYLEEFTHGDTQPCEKDLTCVKMTDWYSHCVRLSKGEGAWDDDEDAASVYLPRWADCGAGITEKCNPEDVCKEYHEGSGKLQCTMQPTEKKAADVAVPAPAEEAADVMVVVAALVDETEGVVVADVMVEAAVAVDADFPMEAAVAVDVAVDEMADVVVVSKLLQPVANPTFPSRRGFGRAGKPVTLWANHFAVKINPAQGDVFHYDASIAAEGKTPTQETPPKDLCTAVLQALINLFKTEYPTIAVVADGRRNLYAAKLLPFDAMIFKVPRMKEGRTEIFDVHVVAANPVAVRTEQLHELFAGRLNYTPYDAIQALDIAMRYSASTRFTTVGRNFFTNSGAVTLGEGAELWFGYHQSLRPTQTQLTLNIDMAATAFVESMAALDYLVETCRLQDVPTMLTKPQASNAAKAFRGIKVTVTHRGTVERSYRVNGLKKTAKETTIELDGGRRVTVADYFATNYRPLRYPNLPLLHVGSPKGSIFMPMEVCHVLGGYKCPRKATDNQVANMITYTATPPEERRQKIVARVQEAHFTVDNTLAAFGASVDPTMLTVEARELAAPSMLYAHNKTEQPRDGAWNMRNLALFQGMAFKSYALMSLCDSRRTTDADVFDFFNALVTHMKGLGMTPPGAKPPLVTRGGRGDPIERMFQEAVDKATRVFGQRPQIVFCVAPVQDALNYGDLKRASDTVFGIPSQMMLAKHLAKQNPMYMSNLLLKVNTKLGGRNAVCKDPLPKISSDATIIFGADVTHPGPMDKSRPSVAAVVASTDKWGVRHAATMRRQGHRVEQIEDLESMAVDMLKAFYRETKRKPAQLLFFRDGVSEGQFQMVLNFEVSALHAACAKLEAGYRPKITFVVVGKRHHTRLFATSAAHADRSGNVRAGTVVDTGICHPTETDFYLMSHAGLQGTSRPAHYHVLLDEIGFTADELQNLAFRLTHTYARCTRSVSIVPSVYYAHLLAFRARFFLVDGSEGGSSVDSATTFTGQLLEAHPDLKHVMYYV</sequence>
<dbReference type="Pfam" id="PF16486">
    <property type="entry name" value="ArgoN"/>
    <property type="match status" value="1"/>
</dbReference>
<dbReference type="Gene3D" id="3.30.420.10">
    <property type="entry name" value="Ribonuclease H-like superfamily/Ribonuclease H"/>
    <property type="match status" value="1"/>
</dbReference>
<protein>
    <recommendedName>
        <fullName evidence="6">Piwi domain-containing protein</fullName>
    </recommendedName>
</protein>
<dbReference type="Pfam" id="PF08699">
    <property type="entry name" value="ArgoL1"/>
    <property type="match status" value="1"/>
</dbReference>
<evidence type="ECO:0008006" key="6">
    <source>
        <dbReference type="Google" id="ProtNLM"/>
    </source>
</evidence>
<feature type="domain" description="Piwi" evidence="3">
    <location>
        <begin position="696"/>
        <end position="996"/>
    </location>
</feature>
<dbReference type="SUPFAM" id="SSF53098">
    <property type="entry name" value="Ribonuclease H-like"/>
    <property type="match status" value="1"/>
</dbReference>
<dbReference type="InterPro" id="IPR036085">
    <property type="entry name" value="PAZ_dom_sf"/>
</dbReference>
<dbReference type="Pfam" id="PF02170">
    <property type="entry name" value="PAZ"/>
    <property type="match status" value="1"/>
</dbReference>
<dbReference type="VEuPathDB" id="FungiDB:H257_06833"/>
<dbReference type="Proteomes" id="UP000284702">
    <property type="component" value="Unassembled WGS sequence"/>
</dbReference>
<dbReference type="CDD" id="cd02846">
    <property type="entry name" value="PAZ_argonaute_like"/>
    <property type="match status" value="1"/>
</dbReference>
<dbReference type="InterPro" id="IPR032474">
    <property type="entry name" value="Argonaute_N"/>
</dbReference>
<dbReference type="InterPro" id="IPR003100">
    <property type="entry name" value="PAZ_dom"/>
</dbReference>
<dbReference type="InterPro" id="IPR032473">
    <property type="entry name" value="Argonaute_Mid_dom"/>
</dbReference>
<dbReference type="Gene3D" id="3.40.50.2300">
    <property type="match status" value="1"/>
</dbReference>
<organism evidence="4 5">
    <name type="scientific">Aphanomyces astaci</name>
    <name type="common">Crayfish plague agent</name>
    <dbReference type="NCBI Taxonomy" id="112090"/>
    <lineage>
        <taxon>Eukaryota</taxon>
        <taxon>Sar</taxon>
        <taxon>Stramenopiles</taxon>
        <taxon>Oomycota</taxon>
        <taxon>Saprolegniomycetes</taxon>
        <taxon>Saprolegniales</taxon>
        <taxon>Verrucalvaceae</taxon>
        <taxon>Aphanomyces</taxon>
    </lineage>
</organism>
<dbReference type="PROSITE" id="PS50822">
    <property type="entry name" value="PIWI"/>
    <property type="match status" value="1"/>
</dbReference>
<accession>A0A3R7WQK3</accession>
<dbReference type="Pfam" id="PF16488">
    <property type="entry name" value="ArgoL2"/>
    <property type="match status" value="1"/>
</dbReference>
<dbReference type="InterPro" id="IPR036397">
    <property type="entry name" value="RNaseH_sf"/>
</dbReference>
<dbReference type="VEuPathDB" id="FungiDB:H257_06832"/>
<feature type="domain" description="PAZ" evidence="2">
    <location>
        <begin position="416"/>
        <end position="523"/>
    </location>
</feature>
<dbReference type="InterPro" id="IPR003165">
    <property type="entry name" value="Piwi"/>
</dbReference>
<dbReference type="Gene3D" id="2.170.260.10">
    <property type="entry name" value="paz domain"/>
    <property type="match status" value="1"/>
</dbReference>
<dbReference type="AlphaFoldDB" id="A0A3R7WQK3"/>
<dbReference type="PROSITE" id="PS50821">
    <property type="entry name" value="PAZ"/>
    <property type="match status" value="1"/>
</dbReference>
<dbReference type="GO" id="GO:0003723">
    <property type="term" value="F:RNA binding"/>
    <property type="evidence" value="ECO:0007669"/>
    <property type="project" value="InterPro"/>
</dbReference>
<evidence type="ECO:0000313" key="5">
    <source>
        <dbReference type="Proteomes" id="UP000284702"/>
    </source>
</evidence>
<evidence type="ECO:0000313" key="4">
    <source>
        <dbReference type="EMBL" id="RQM29144.1"/>
    </source>
</evidence>
<dbReference type="SMART" id="SM00949">
    <property type="entry name" value="PAZ"/>
    <property type="match status" value="1"/>
</dbReference>
<comment type="similarity">
    <text evidence="1">Belongs to the argonaute family.</text>
</comment>
<evidence type="ECO:0000256" key="1">
    <source>
        <dbReference type="RuleBase" id="RU361178"/>
    </source>
</evidence>
<proteinExistence type="inferred from homology"/>
<gene>
    <name evidence="4" type="ORF">B5M09_010654</name>
</gene>
<reference evidence="4" key="1">
    <citation type="submission" date="2018-07" db="EMBL/GenBank/DDBJ databases">
        <title>Annotation of Aphanomyces astaci genome assembly.</title>
        <authorList>
            <person name="Studholme D.J."/>
        </authorList>
    </citation>
    <scope>NUCLEOTIDE SEQUENCE [LARGE SCALE GENOMIC DNA]</scope>
    <source>
        <strain evidence="4">Pc</strain>
    </source>
</reference>
<dbReference type="InterPro" id="IPR045246">
    <property type="entry name" value="Piwi_ago-like"/>
</dbReference>
<evidence type="ECO:0000259" key="3">
    <source>
        <dbReference type="PROSITE" id="PS50822"/>
    </source>
</evidence>
<dbReference type="EMBL" id="MZMZ02001528">
    <property type="protein sequence ID" value="RQM29144.1"/>
    <property type="molecule type" value="Genomic_DNA"/>
</dbReference>
<comment type="caution">
    <text evidence="4">The sequence shown here is derived from an EMBL/GenBank/DDBJ whole genome shotgun (WGS) entry which is preliminary data.</text>
</comment>
<keyword evidence="5" id="KW-1185">Reference proteome</keyword>
<dbReference type="InterPro" id="IPR014811">
    <property type="entry name" value="ArgoL1"/>
</dbReference>
<dbReference type="SUPFAM" id="SSF101690">
    <property type="entry name" value="PAZ domain"/>
    <property type="match status" value="1"/>
</dbReference>
<evidence type="ECO:0000259" key="2">
    <source>
        <dbReference type="PROSITE" id="PS50821"/>
    </source>
</evidence>
<dbReference type="PANTHER" id="PTHR22891">
    <property type="entry name" value="EUKARYOTIC TRANSLATION INITIATION FACTOR 2C"/>
    <property type="match status" value="1"/>
</dbReference>
<dbReference type="Pfam" id="PF16487">
    <property type="entry name" value="ArgoMid"/>
    <property type="match status" value="1"/>
</dbReference>
<dbReference type="InterPro" id="IPR012337">
    <property type="entry name" value="RNaseH-like_sf"/>
</dbReference>
<dbReference type="SMART" id="SM00950">
    <property type="entry name" value="Piwi"/>
    <property type="match status" value="1"/>
</dbReference>
<dbReference type="CDD" id="cd04657">
    <property type="entry name" value="Piwi_ago-like"/>
    <property type="match status" value="1"/>
</dbReference>
<dbReference type="InterPro" id="IPR032472">
    <property type="entry name" value="ArgoL2"/>
</dbReference>